<evidence type="ECO:0000313" key="1">
    <source>
        <dbReference type="EMBL" id="KAH7909382.1"/>
    </source>
</evidence>
<organism evidence="1 2">
    <name type="scientific">Hygrophoropsis aurantiaca</name>
    <dbReference type="NCBI Taxonomy" id="72124"/>
    <lineage>
        <taxon>Eukaryota</taxon>
        <taxon>Fungi</taxon>
        <taxon>Dikarya</taxon>
        <taxon>Basidiomycota</taxon>
        <taxon>Agaricomycotina</taxon>
        <taxon>Agaricomycetes</taxon>
        <taxon>Agaricomycetidae</taxon>
        <taxon>Boletales</taxon>
        <taxon>Coniophorineae</taxon>
        <taxon>Hygrophoropsidaceae</taxon>
        <taxon>Hygrophoropsis</taxon>
    </lineage>
</organism>
<dbReference type="Proteomes" id="UP000790377">
    <property type="component" value="Unassembled WGS sequence"/>
</dbReference>
<accession>A0ACB8A8I8</accession>
<gene>
    <name evidence="1" type="ORF">BJ138DRAFT_1115028</name>
</gene>
<evidence type="ECO:0000313" key="2">
    <source>
        <dbReference type="Proteomes" id="UP000790377"/>
    </source>
</evidence>
<reference evidence="1" key="1">
    <citation type="journal article" date="2021" name="New Phytol.">
        <title>Evolutionary innovations through gain and loss of genes in the ectomycorrhizal Boletales.</title>
        <authorList>
            <person name="Wu G."/>
            <person name="Miyauchi S."/>
            <person name="Morin E."/>
            <person name="Kuo A."/>
            <person name="Drula E."/>
            <person name="Varga T."/>
            <person name="Kohler A."/>
            <person name="Feng B."/>
            <person name="Cao Y."/>
            <person name="Lipzen A."/>
            <person name="Daum C."/>
            <person name="Hundley H."/>
            <person name="Pangilinan J."/>
            <person name="Johnson J."/>
            <person name="Barry K."/>
            <person name="LaButti K."/>
            <person name="Ng V."/>
            <person name="Ahrendt S."/>
            <person name="Min B."/>
            <person name="Choi I.G."/>
            <person name="Park H."/>
            <person name="Plett J.M."/>
            <person name="Magnuson J."/>
            <person name="Spatafora J.W."/>
            <person name="Nagy L.G."/>
            <person name="Henrissat B."/>
            <person name="Grigoriev I.V."/>
            <person name="Yang Z.L."/>
            <person name="Xu J."/>
            <person name="Martin F.M."/>
        </authorList>
    </citation>
    <scope>NUCLEOTIDE SEQUENCE</scope>
    <source>
        <strain evidence="1">ATCC 28755</strain>
    </source>
</reference>
<keyword evidence="2" id="KW-1185">Reference proteome</keyword>
<dbReference type="EMBL" id="MU267763">
    <property type="protein sequence ID" value="KAH7909382.1"/>
    <property type="molecule type" value="Genomic_DNA"/>
</dbReference>
<comment type="caution">
    <text evidence="1">The sequence shown here is derived from an EMBL/GenBank/DDBJ whole genome shotgun (WGS) entry which is preliminary data.</text>
</comment>
<name>A0ACB8A8I8_9AGAM</name>
<protein>
    <submittedName>
        <fullName evidence="1">Uncharacterized protein</fullName>
    </submittedName>
</protein>
<sequence>MSALSVIAVTVVLCWNAYRLSSLNFFLGDEEWPLADELSLNVHFGEPVSMRIDQSAHYKPDNSDSSASEEFARLIPPAPGGHTVRIPRPGSEPHKKEGETQTYTVTLFHQLKCLGIIRDNYASSVQLPAGVQEPLTGLTRHCMNYLRQSVLCHPDMGLESVVNARGTAERGYDAVCRDWTRLYEEVERNHGLYY</sequence>
<proteinExistence type="predicted"/>